<dbReference type="PANTHER" id="PTHR45431:SF3">
    <property type="entry name" value="RHODANESE-LIKE DOMAIN-CONTAINING PROTEIN 15, CHLOROPLASTIC"/>
    <property type="match status" value="1"/>
</dbReference>
<proteinExistence type="predicted"/>
<reference evidence="2" key="1">
    <citation type="submission" date="2020-10" db="EMBL/GenBank/DDBJ databases">
        <authorList>
            <person name="Gilroy R."/>
        </authorList>
    </citation>
    <scope>NUCLEOTIDE SEQUENCE</scope>
    <source>
        <strain evidence="2">ChiGjej1B1-2707</strain>
    </source>
</reference>
<comment type="caution">
    <text evidence="2">The sequence shown here is derived from an EMBL/GenBank/DDBJ whole genome shotgun (WGS) entry which is preliminary data.</text>
</comment>
<dbReference type="AlphaFoldDB" id="A0A9D1D481"/>
<dbReference type="Proteomes" id="UP000824261">
    <property type="component" value="Unassembled WGS sequence"/>
</dbReference>
<name>A0A9D1D481_9ACTN</name>
<reference evidence="2" key="2">
    <citation type="journal article" date="2021" name="PeerJ">
        <title>Extensive microbial diversity within the chicken gut microbiome revealed by metagenomics and culture.</title>
        <authorList>
            <person name="Gilroy R."/>
            <person name="Ravi A."/>
            <person name="Getino M."/>
            <person name="Pursley I."/>
            <person name="Horton D.L."/>
            <person name="Alikhan N.F."/>
            <person name="Baker D."/>
            <person name="Gharbi K."/>
            <person name="Hall N."/>
            <person name="Watson M."/>
            <person name="Adriaenssens E.M."/>
            <person name="Foster-Nyarko E."/>
            <person name="Jarju S."/>
            <person name="Secka A."/>
            <person name="Antonio M."/>
            <person name="Oren A."/>
            <person name="Chaudhuri R.R."/>
            <person name="La Ragione R."/>
            <person name="Hildebrand F."/>
            <person name="Pallen M.J."/>
        </authorList>
    </citation>
    <scope>NUCLEOTIDE SEQUENCE</scope>
    <source>
        <strain evidence="2">ChiGjej1B1-2707</strain>
    </source>
</reference>
<sequence>MSFFQSLFGPDINEGVAEAHATAGAVLIDVRTPQEFAAGHIEGAVNIPVSAIDQVARAVEDKATPLFVYCASGARSGSACQALARMGYASAQNIGGIGRWNGEIVQGGK</sequence>
<dbReference type="Pfam" id="PF00581">
    <property type="entry name" value="Rhodanese"/>
    <property type="match status" value="1"/>
</dbReference>
<accession>A0A9D1D481</accession>
<dbReference type="CDD" id="cd00158">
    <property type="entry name" value="RHOD"/>
    <property type="match status" value="1"/>
</dbReference>
<dbReference type="SUPFAM" id="SSF52821">
    <property type="entry name" value="Rhodanese/Cell cycle control phosphatase"/>
    <property type="match status" value="1"/>
</dbReference>
<organism evidence="2 3">
    <name type="scientific">Candidatus Aveggerthella stercoripullorum</name>
    <dbReference type="NCBI Taxonomy" id="2840688"/>
    <lineage>
        <taxon>Bacteria</taxon>
        <taxon>Bacillati</taxon>
        <taxon>Actinomycetota</taxon>
        <taxon>Coriobacteriia</taxon>
        <taxon>Eggerthellales</taxon>
        <taxon>Eggerthellaceae</taxon>
        <taxon>Eggerthellaceae incertae sedis</taxon>
        <taxon>Candidatus Aveggerthella</taxon>
    </lineage>
</organism>
<protein>
    <submittedName>
        <fullName evidence="2">Rhodanese-like domain-containing protein</fullName>
    </submittedName>
</protein>
<dbReference type="EMBL" id="DVGB01000089">
    <property type="protein sequence ID" value="HIR02101.1"/>
    <property type="molecule type" value="Genomic_DNA"/>
</dbReference>
<evidence type="ECO:0000313" key="2">
    <source>
        <dbReference type="EMBL" id="HIR02101.1"/>
    </source>
</evidence>
<dbReference type="PANTHER" id="PTHR45431">
    <property type="entry name" value="RHODANESE-LIKE DOMAIN-CONTAINING PROTEIN 15, CHLOROPLASTIC"/>
    <property type="match status" value="1"/>
</dbReference>
<dbReference type="InterPro" id="IPR001763">
    <property type="entry name" value="Rhodanese-like_dom"/>
</dbReference>
<dbReference type="InterPro" id="IPR052367">
    <property type="entry name" value="Thiosulfate_ST/Rhodanese-like"/>
</dbReference>
<dbReference type="InterPro" id="IPR036873">
    <property type="entry name" value="Rhodanese-like_dom_sf"/>
</dbReference>
<dbReference type="PROSITE" id="PS50206">
    <property type="entry name" value="RHODANESE_3"/>
    <property type="match status" value="1"/>
</dbReference>
<evidence type="ECO:0000313" key="3">
    <source>
        <dbReference type="Proteomes" id="UP000824261"/>
    </source>
</evidence>
<evidence type="ECO:0000259" key="1">
    <source>
        <dbReference type="PROSITE" id="PS50206"/>
    </source>
</evidence>
<dbReference type="Gene3D" id="3.40.250.10">
    <property type="entry name" value="Rhodanese-like domain"/>
    <property type="match status" value="1"/>
</dbReference>
<gene>
    <name evidence="2" type="ORF">IAA69_07575</name>
</gene>
<feature type="domain" description="Rhodanese" evidence="1">
    <location>
        <begin position="21"/>
        <end position="106"/>
    </location>
</feature>
<dbReference type="SMART" id="SM00450">
    <property type="entry name" value="RHOD"/>
    <property type="match status" value="1"/>
</dbReference>